<gene>
    <name evidence="1" type="ORF">CONPUDRAFT_78641</name>
</gene>
<accession>A0A5M3N4L8</accession>
<dbReference type="KEGG" id="cput:CONPUDRAFT_78641"/>
<evidence type="ECO:0000313" key="1">
    <source>
        <dbReference type="EMBL" id="EIW86197.1"/>
    </source>
</evidence>
<evidence type="ECO:0000313" key="2">
    <source>
        <dbReference type="Proteomes" id="UP000053558"/>
    </source>
</evidence>
<dbReference type="AlphaFoldDB" id="A0A5M3N4L8"/>
<keyword evidence="2" id="KW-1185">Reference proteome</keyword>
<sequence>MPAEALAQLTYLWERAKVDTDTMSALSPSFAPLSLPGSPGGDSARFESVLIRGSGASASKFPRIQASLWDTYVSPPKYTAGT</sequence>
<dbReference type="Proteomes" id="UP000053558">
    <property type="component" value="Unassembled WGS sequence"/>
</dbReference>
<proteinExistence type="predicted"/>
<dbReference type="GeneID" id="19209798"/>
<organism evidence="1 2">
    <name type="scientific">Coniophora puteana (strain RWD-64-598)</name>
    <name type="common">Brown rot fungus</name>
    <dbReference type="NCBI Taxonomy" id="741705"/>
    <lineage>
        <taxon>Eukaryota</taxon>
        <taxon>Fungi</taxon>
        <taxon>Dikarya</taxon>
        <taxon>Basidiomycota</taxon>
        <taxon>Agaricomycotina</taxon>
        <taxon>Agaricomycetes</taxon>
        <taxon>Agaricomycetidae</taxon>
        <taxon>Boletales</taxon>
        <taxon>Coniophorineae</taxon>
        <taxon>Coniophoraceae</taxon>
        <taxon>Coniophora</taxon>
    </lineage>
</organism>
<dbReference type="RefSeq" id="XP_007762742.1">
    <property type="nucleotide sequence ID" value="XM_007764552.1"/>
</dbReference>
<protein>
    <submittedName>
        <fullName evidence="1">Uncharacterized protein</fullName>
    </submittedName>
</protein>
<reference evidence="2" key="1">
    <citation type="journal article" date="2012" name="Science">
        <title>The Paleozoic origin of enzymatic lignin decomposition reconstructed from 31 fungal genomes.</title>
        <authorList>
            <person name="Floudas D."/>
            <person name="Binder M."/>
            <person name="Riley R."/>
            <person name="Barry K."/>
            <person name="Blanchette R.A."/>
            <person name="Henrissat B."/>
            <person name="Martinez A.T."/>
            <person name="Otillar R."/>
            <person name="Spatafora J.W."/>
            <person name="Yadav J.S."/>
            <person name="Aerts A."/>
            <person name="Benoit I."/>
            <person name="Boyd A."/>
            <person name="Carlson A."/>
            <person name="Copeland A."/>
            <person name="Coutinho P.M."/>
            <person name="de Vries R.P."/>
            <person name="Ferreira P."/>
            <person name="Findley K."/>
            <person name="Foster B."/>
            <person name="Gaskell J."/>
            <person name="Glotzer D."/>
            <person name="Gorecki P."/>
            <person name="Heitman J."/>
            <person name="Hesse C."/>
            <person name="Hori C."/>
            <person name="Igarashi K."/>
            <person name="Jurgens J.A."/>
            <person name="Kallen N."/>
            <person name="Kersten P."/>
            <person name="Kohler A."/>
            <person name="Kuees U."/>
            <person name="Kumar T.K.A."/>
            <person name="Kuo A."/>
            <person name="LaButti K."/>
            <person name="Larrondo L.F."/>
            <person name="Lindquist E."/>
            <person name="Ling A."/>
            <person name="Lombard V."/>
            <person name="Lucas S."/>
            <person name="Lundell T."/>
            <person name="Martin R."/>
            <person name="McLaughlin D.J."/>
            <person name="Morgenstern I."/>
            <person name="Morin E."/>
            <person name="Murat C."/>
            <person name="Nagy L.G."/>
            <person name="Nolan M."/>
            <person name="Ohm R.A."/>
            <person name="Patyshakuliyeva A."/>
            <person name="Rokas A."/>
            <person name="Ruiz-Duenas F.J."/>
            <person name="Sabat G."/>
            <person name="Salamov A."/>
            <person name="Samejima M."/>
            <person name="Schmutz J."/>
            <person name="Slot J.C."/>
            <person name="St John F."/>
            <person name="Stenlid J."/>
            <person name="Sun H."/>
            <person name="Sun S."/>
            <person name="Syed K."/>
            <person name="Tsang A."/>
            <person name="Wiebenga A."/>
            <person name="Young D."/>
            <person name="Pisabarro A."/>
            <person name="Eastwood D.C."/>
            <person name="Martin F."/>
            <person name="Cullen D."/>
            <person name="Grigoriev I.V."/>
            <person name="Hibbett D.S."/>
        </authorList>
    </citation>
    <scope>NUCLEOTIDE SEQUENCE [LARGE SCALE GENOMIC DNA]</scope>
    <source>
        <strain evidence="2">RWD-64-598 SS2</strain>
    </source>
</reference>
<comment type="caution">
    <text evidence="1">The sequence shown here is derived from an EMBL/GenBank/DDBJ whole genome shotgun (WGS) entry which is preliminary data.</text>
</comment>
<name>A0A5M3N4L8_CONPW</name>
<dbReference type="EMBL" id="JH711573">
    <property type="protein sequence ID" value="EIW86197.1"/>
    <property type="molecule type" value="Genomic_DNA"/>
</dbReference>